<evidence type="ECO:0000259" key="14">
    <source>
        <dbReference type="PROSITE" id="PS50262"/>
    </source>
</evidence>
<sequence>MGQVGGYSEDGLGVLWKCSSRNSTGEDGVRGGEVTCSCDGVNMTAVPAAMPKMHRLIIENSLGLRSLRKDALRPYGPTLADVELRSLPNLATIEEGVFSTLTKLRSIYILDAPKLAVVPDGVFRGLPPAFRVLRISRTGLGEMPHISILGSDQILDQIDLESNEIRHVPSHSVRVRSNSLVLDYNEIAEVQAAAFNGSEIAELSLKGNRKLTSLSLGAFRGLSSLRKLDLSQTSITELPTEGLQNLEELRIEDTATLTTIPSVYNFVDLKTARLTYAFHCCAFKHPQIHDVKKHEEHLRMVENIKSACRDMEAGRVSPEVMAELLESVWGSRPRARLARAARDLRDALDLGSGGGGGSGDGGGLAEDYADDDAGWFDDLPGGSFGTSSSWGTSAPLHVFLPGDHEHGGAFGDLVAADAGYAADQAVPGRGRAAAGVGAADAGQGLNHGVFHDVATLPPRMLQAMCGNVSTHVPAVECSPAPDALNPCEDIMGYSWLRGLVWLVVLCTVAGNVAVLTVLLAHVAALTVARFLMCHLAFADLCMGLYLLLLAAMDLRSHGEYFNYACAWQVERGCMVAGFLTIFSSQLSIYTLCVITLERWIAITYAIDLNKRLRLGAAVYVMAGGWLYAVTMAALPLAGVSSYSSTSICLPMDSRDAAGLTYLIVLLLVAALAFVVVLVCYLQIYLSLGPNTRHNRHPTASAPSRARRQQRRAASSSSAGSAADAGCRSRVNKEMSIANKFALLVLTDFTCWAPIAFFSMTALAGSPLISVTNSKILLVFFYPLNACANPFLYAFTTAQWRHDMCRLLARLGICTQLAHRYKLAHHSSPTSHNSQPLALAQRCAAGGGGSGAGEAACYDGPGGPETMTSLLSTTPPTSRNLHKEEAFV</sequence>
<reference evidence="15" key="1">
    <citation type="submission" date="2022-12" db="EMBL/GenBank/DDBJ databases">
        <title>Chromosome-level genome assembly of the bean flower thrips Megalurothrips usitatus.</title>
        <authorList>
            <person name="Ma L."/>
            <person name="Liu Q."/>
            <person name="Li H."/>
            <person name="Cai W."/>
        </authorList>
    </citation>
    <scope>NUCLEOTIDE SEQUENCE</scope>
    <source>
        <strain evidence="15">Cailab_2022a</strain>
    </source>
</reference>
<dbReference type="InterPro" id="IPR001611">
    <property type="entry name" value="Leu-rich_rpt"/>
</dbReference>
<feature type="domain" description="G-protein coupled receptors family 1 profile" evidence="14">
    <location>
        <begin position="510"/>
        <end position="792"/>
    </location>
</feature>
<dbReference type="InterPro" id="IPR000276">
    <property type="entry name" value="GPCR_Rhodpsn"/>
</dbReference>
<comment type="similarity">
    <text evidence="2">Belongs to the G-protein coupled receptor 1 family.</text>
</comment>
<dbReference type="SUPFAM" id="SSF81321">
    <property type="entry name" value="Family A G protein-coupled receptor-like"/>
    <property type="match status" value="1"/>
</dbReference>
<dbReference type="SMART" id="SM00369">
    <property type="entry name" value="LRR_TYP"/>
    <property type="match status" value="2"/>
</dbReference>
<accession>A0AAV7XJG3</accession>
<dbReference type="GO" id="GO:0005886">
    <property type="term" value="C:plasma membrane"/>
    <property type="evidence" value="ECO:0007669"/>
    <property type="project" value="UniProtKB-SubCell"/>
</dbReference>
<dbReference type="PANTHER" id="PTHR24372:SF74">
    <property type="entry name" value="LP13728P"/>
    <property type="match status" value="1"/>
</dbReference>
<evidence type="ECO:0000256" key="1">
    <source>
        <dbReference type="ARBA" id="ARBA00004651"/>
    </source>
</evidence>
<dbReference type="AlphaFoldDB" id="A0AAV7XJG3"/>
<feature type="transmembrane region" description="Helical" evidence="13">
    <location>
        <begin position="659"/>
        <end position="685"/>
    </location>
</feature>
<dbReference type="PRINTS" id="PR00237">
    <property type="entry name" value="GPCRRHODOPSN"/>
</dbReference>
<evidence type="ECO:0000256" key="3">
    <source>
        <dbReference type="ARBA" id="ARBA00022475"/>
    </source>
</evidence>
<dbReference type="GO" id="GO:0016500">
    <property type="term" value="F:protein-hormone receptor activity"/>
    <property type="evidence" value="ECO:0007669"/>
    <property type="project" value="InterPro"/>
</dbReference>
<feature type="region of interest" description="Disordered" evidence="12">
    <location>
        <begin position="694"/>
        <end position="723"/>
    </location>
</feature>
<feature type="transmembrane region" description="Helical" evidence="13">
    <location>
        <begin position="740"/>
        <end position="763"/>
    </location>
</feature>
<dbReference type="InterPro" id="IPR003591">
    <property type="entry name" value="Leu-rich_rpt_typical-subtyp"/>
</dbReference>
<evidence type="ECO:0000256" key="13">
    <source>
        <dbReference type="SAM" id="Phobius"/>
    </source>
</evidence>
<dbReference type="FunFam" id="3.80.10.10:FF:000426">
    <property type="entry name" value="Follicle-stimulating hormone receptor-like Protein"/>
    <property type="match status" value="1"/>
</dbReference>
<dbReference type="GO" id="GO:0009755">
    <property type="term" value="P:hormone-mediated signaling pathway"/>
    <property type="evidence" value="ECO:0007669"/>
    <property type="project" value="TreeGrafter"/>
</dbReference>
<evidence type="ECO:0000256" key="4">
    <source>
        <dbReference type="ARBA" id="ARBA00022614"/>
    </source>
</evidence>
<evidence type="ECO:0000256" key="11">
    <source>
        <dbReference type="ARBA" id="ARBA00023224"/>
    </source>
</evidence>
<keyword evidence="5 13" id="KW-0812">Transmembrane</keyword>
<feature type="compositionally biased region" description="Low complexity" evidence="12">
    <location>
        <begin position="867"/>
        <end position="877"/>
    </location>
</feature>
<dbReference type="Pfam" id="PF00001">
    <property type="entry name" value="7tm_1"/>
    <property type="match status" value="1"/>
</dbReference>
<dbReference type="GO" id="GO:0007189">
    <property type="term" value="P:adenylate cyclase-activating G protein-coupled receptor signaling pathway"/>
    <property type="evidence" value="ECO:0007669"/>
    <property type="project" value="TreeGrafter"/>
</dbReference>
<keyword evidence="10" id="KW-0675">Receptor</keyword>
<dbReference type="PRINTS" id="PR00373">
    <property type="entry name" value="GLYCHORMONER"/>
</dbReference>
<keyword evidence="11" id="KW-0807">Transducer</keyword>
<dbReference type="Gene3D" id="1.20.1070.10">
    <property type="entry name" value="Rhodopsin 7-helix transmembrane proteins"/>
    <property type="match status" value="1"/>
</dbReference>
<evidence type="ECO:0000256" key="5">
    <source>
        <dbReference type="ARBA" id="ARBA00022692"/>
    </source>
</evidence>
<evidence type="ECO:0000313" key="16">
    <source>
        <dbReference type="Proteomes" id="UP001075354"/>
    </source>
</evidence>
<comment type="caution">
    <text evidence="15">The sequence shown here is derived from an EMBL/GenBank/DDBJ whole genome shotgun (WGS) entry which is preliminary data.</text>
</comment>
<dbReference type="InterPro" id="IPR032675">
    <property type="entry name" value="LRR_dom_sf"/>
</dbReference>
<organism evidence="15 16">
    <name type="scientific">Megalurothrips usitatus</name>
    <name type="common">bean blossom thrips</name>
    <dbReference type="NCBI Taxonomy" id="439358"/>
    <lineage>
        <taxon>Eukaryota</taxon>
        <taxon>Metazoa</taxon>
        <taxon>Ecdysozoa</taxon>
        <taxon>Arthropoda</taxon>
        <taxon>Hexapoda</taxon>
        <taxon>Insecta</taxon>
        <taxon>Pterygota</taxon>
        <taxon>Neoptera</taxon>
        <taxon>Paraneoptera</taxon>
        <taxon>Thysanoptera</taxon>
        <taxon>Terebrantia</taxon>
        <taxon>Thripoidea</taxon>
        <taxon>Thripidae</taxon>
        <taxon>Megalurothrips</taxon>
    </lineage>
</organism>
<evidence type="ECO:0000313" key="15">
    <source>
        <dbReference type="EMBL" id="KAJ1523752.1"/>
    </source>
</evidence>
<feature type="transmembrane region" description="Helical" evidence="13">
    <location>
        <begin position="775"/>
        <end position="795"/>
    </location>
</feature>
<dbReference type="PROSITE" id="PS00237">
    <property type="entry name" value="G_PROTEIN_RECEP_F1_1"/>
    <property type="match status" value="1"/>
</dbReference>
<protein>
    <recommendedName>
        <fullName evidence="14">G-protein coupled receptors family 1 profile domain-containing protein</fullName>
    </recommendedName>
</protein>
<feature type="transmembrane region" description="Helical" evidence="13">
    <location>
        <begin position="499"/>
        <end position="521"/>
    </location>
</feature>
<dbReference type="GO" id="GO:0008528">
    <property type="term" value="F:G protein-coupled peptide receptor activity"/>
    <property type="evidence" value="ECO:0007669"/>
    <property type="project" value="TreeGrafter"/>
</dbReference>
<keyword evidence="16" id="KW-1185">Reference proteome</keyword>
<evidence type="ECO:0000256" key="6">
    <source>
        <dbReference type="ARBA" id="ARBA00022737"/>
    </source>
</evidence>
<keyword evidence="6" id="KW-0677">Repeat</keyword>
<evidence type="ECO:0000256" key="8">
    <source>
        <dbReference type="ARBA" id="ARBA00023040"/>
    </source>
</evidence>
<dbReference type="Gene3D" id="3.80.10.10">
    <property type="entry name" value="Ribonuclease Inhibitor"/>
    <property type="match status" value="1"/>
</dbReference>
<feature type="transmembrane region" description="Helical" evidence="13">
    <location>
        <begin position="527"/>
        <end position="548"/>
    </location>
</feature>
<evidence type="ECO:0000256" key="10">
    <source>
        <dbReference type="ARBA" id="ARBA00023170"/>
    </source>
</evidence>
<feature type="transmembrane region" description="Helical" evidence="13">
    <location>
        <begin position="618"/>
        <end position="639"/>
    </location>
</feature>
<dbReference type="Pfam" id="PF13855">
    <property type="entry name" value="LRR_8"/>
    <property type="match status" value="1"/>
</dbReference>
<keyword evidence="9 13" id="KW-0472">Membrane</keyword>
<evidence type="ECO:0000256" key="9">
    <source>
        <dbReference type="ARBA" id="ARBA00023136"/>
    </source>
</evidence>
<comment type="subcellular location">
    <subcellularLocation>
        <location evidence="1">Cell membrane</location>
        <topology evidence="1">Multi-pass membrane protein</topology>
    </subcellularLocation>
</comment>
<keyword evidence="4" id="KW-0433">Leucine-rich repeat</keyword>
<dbReference type="Proteomes" id="UP001075354">
    <property type="component" value="Chromosome 10"/>
</dbReference>
<feature type="region of interest" description="Disordered" evidence="12">
    <location>
        <begin position="866"/>
        <end position="887"/>
    </location>
</feature>
<dbReference type="InterPro" id="IPR017452">
    <property type="entry name" value="GPCR_Rhodpsn_7TM"/>
</dbReference>
<evidence type="ECO:0000256" key="2">
    <source>
        <dbReference type="ARBA" id="ARBA00010663"/>
    </source>
</evidence>
<evidence type="ECO:0000256" key="7">
    <source>
        <dbReference type="ARBA" id="ARBA00022989"/>
    </source>
</evidence>
<feature type="compositionally biased region" description="Low complexity" evidence="12">
    <location>
        <begin position="711"/>
        <end position="723"/>
    </location>
</feature>
<keyword evidence="7 13" id="KW-1133">Transmembrane helix</keyword>
<evidence type="ECO:0000256" key="12">
    <source>
        <dbReference type="SAM" id="MobiDB-lite"/>
    </source>
</evidence>
<dbReference type="SUPFAM" id="SSF52058">
    <property type="entry name" value="L domain-like"/>
    <property type="match status" value="1"/>
</dbReference>
<dbReference type="EMBL" id="JAPTSV010000010">
    <property type="protein sequence ID" value="KAJ1523752.1"/>
    <property type="molecule type" value="Genomic_DNA"/>
</dbReference>
<dbReference type="PROSITE" id="PS50262">
    <property type="entry name" value="G_PROTEIN_RECEP_F1_2"/>
    <property type="match status" value="1"/>
</dbReference>
<dbReference type="PANTHER" id="PTHR24372">
    <property type="entry name" value="GLYCOPROTEIN HORMONE RECEPTOR"/>
    <property type="match status" value="1"/>
</dbReference>
<dbReference type="InterPro" id="IPR002131">
    <property type="entry name" value="Gphrmn_rcpt_fam"/>
</dbReference>
<proteinExistence type="inferred from homology"/>
<gene>
    <name evidence="15" type="ORF">ONE63_001585</name>
</gene>
<keyword evidence="8" id="KW-0297">G-protein coupled receptor</keyword>
<name>A0AAV7XJG3_9NEOP</name>
<keyword evidence="3" id="KW-1003">Cell membrane</keyword>